<dbReference type="EMBL" id="CP072643">
    <property type="protein sequence ID" value="QUV95215.1"/>
    <property type="molecule type" value="Genomic_DNA"/>
</dbReference>
<reference evidence="2 3" key="1">
    <citation type="submission" date="2021-03" db="EMBL/GenBank/DDBJ databases">
        <title>Genomic and phenotypic characterization of Chloracidobacterium isolates provides evidence for multiple species.</title>
        <authorList>
            <person name="Saini M.K."/>
            <person name="Costas A.M.G."/>
            <person name="Tank M."/>
            <person name="Bryant D.A."/>
        </authorList>
    </citation>
    <scope>NUCLEOTIDE SEQUENCE [LARGE SCALE GENOMIC DNA]</scope>
    <source>
        <strain evidence="2 3">N</strain>
    </source>
</reference>
<dbReference type="InterPro" id="IPR018392">
    <property type="entry name" value="LysM"/>
</dbReference>
<dbReference type="Pfam" id="PF01476">
    <property type="entry name" value="LysM"/>
    <property type="match status" value="1"/>
</dbReference>
<dbReference type="PANTHER" id="PTHR34700:SF4">
    <property type="entry name" value="PHAGE-LIKE ELEMENT PBSX PROTEIN XKDP"/>
    <property type="match status" value="1"/>
</dbReference>
<evidence type="ECO:0000313" key="2">
    <source>
        <dbReference type="EMBL" id="QUV95215.1"/>
    </source>
</evidence>
<dbReference type="Proteomes" id="UP000677668">
    <property type="component" value="Chromosome 2"/>
</dbReference>
<dbReference type="InterPro" id="IPR052196">
    <property type="entry name" value="Bact_Kbp"/>
</dbReference>
<feature type="domain" description="LysM" evidence="1">
    <location>
        <begin position="74"/>
        <end position="120"/>
    </location>
</feature>
<protein>
    <submittedName>
        <fullName evidence="2">LysM peptidoglycan-binding domain-containing protein</fullName>
    </submittedName>
</protein>
<dbReference type="InterPro" id="IPR036779">
    <property type="entry name" value="LysM_dom_sf"/>
</dbReference>
<keyword evidence="3" id="KW-1185">Reference proteome</keyword>
<evidence type="ECO:0000313" key="3">
    <source>
        <dbReference type="Proteomes" id="UP000677668"/>
    </source>
</evidence>
<dbReference type="CDD" id="cd00118">
    <property type="entry name" value="LysM"/>
    <property type="match status" value="1"/>
</dbReference>
<dbReference type="PROSITE" id="PS51782">
    <property type="entry name" value="LYSM"/>
    <property type="match status" value="1"/>
</dbReference>
<gene>
    <name evidence="2" type="ORF">J8C05_14440</name>
</gene>
<dbReference type="RefSeq" id="WP_211423451.1">
    <property type="nucleotide sequence ID" value="NZ_CP072643.1"/>
</dbReference>
<dbReference type="SMART" id="SM00257">
    <property type="entry name" value="LysM"/>
    <property type="match status" value="1"/>
</dbReference>
<dbReference type="PANTHER" id="PTHR34700">
    <property type="entry name" value="POTASSIUM BINDING PROTEIN KBP"/>
    <property type="match status" value="1"/>
</dbReference>
<sequence length="121" mass="13186">MSATEKYRALIDMAHRHGVASFSASEEDGVLTLSGSTTEAVQQEMLKAWQIIDPSLSAGDLVFAITADGQGSGQTYTVKPGDTLSRIAAQYGTTWQNIYEHNRDTIKNPDLIYPGQVIRIP</sequence>
<proteinExistence type="predicted"/>
<accession>A0ABX8B2J5</accession>
<evidence type="ECO:0000259" key="1">
    <source>
        <dbReference type="PROSITE" id="PS51782"/>
    </source>
</evidence>
<dbReference type="Gene3D" id="3.10.350.10">
    <property type="entry name" value="LysM domain"/>
    <property type="match status" value="1"/>
</dbReference>
<name>A0ABX8B2J5_9BACT</name>
<dbReference type="SUPFAM" id="SSF54106">
    <property type="entry name" value="LysM domain"/>
    <property type="match status" value="1"/>
</dbReference>
<organism evidence="2 3">
    <name type="scientific">Chloracidobacterium sp. N</name>
    <dbReference type="NCBI Taxonomy" id="2821540"/>
    <lineage>
        <taxon>Bacteria</taxon>
        <taxon>Pseudomonadati</taxon>
        <taxon>Acidobacteriota</taxon>
        <taxon>Terriglobia</taxon>
        <taxon>Terriglobales</taxon>
        <taxon>Acidobacteriaceae</taxon>
        <taxon>Chloracidobacterium</taxon>
        <taxon>Chloracidobacterium aggregatum</taxon>
    </lineage>
</organism>